<accession>A0ABW5DXB5</accession>
<dbReference type="Gene3D" id="3.40.50.150">
    <property type="entry name" value="Vaccinia Virus protein VP39"/>
    <property type="match status" value="1"/>
</dbReference>
<dbReference type="PANTHER" id="PTHR34009">
    <property type="entry name" value="PROTEIN STAR"/>
    <property type="match status" value="1"/>
</dbReference>
<evidence type="ECO:0000313" key="3">
    <source>
        <dbReference type="Proteomes" id="UP001597295"/>
    </source>
</evidence>
<dbReference type="InterPro" id="IPR029063">
    <property type="entry name" value="SAM-dependent_MTases_sf"/>
</dbReference>
<dbReference type="InterPro" id="IPR053202">
    <property type="entry name" value="EGF_Rcpt_Signaling_Reg"/>
</dbReference>
<protein>
    <submittedName>
        <fullName evidence="2">FkbM family methyltransferase</fullName>
    </submittedName>
</protein>
<dbReference type="GO" id="GO:0008168">
    <property type="term" value="F:methyltransferase activity"/>
    <property type="evidence" value="ECO:0007669"/>
    <property type="project" value="UniProtKB-KW"/>
</dbReference>
<feature type="domain" description="Methyltransferase FkbM" evidence="1">
    <location>
        <begin position="103"/>
        <end position="261"/>
    </location>
</feature>
<dbReference type="PANTHER" id="PTHR34009:SF2">
    <property type="entry name" value="PROTEIN STAR"/>
    <property type="match status" value="1"/>
</dbReference>
<name>A0ABW5DXB5_9PROT</name>
<dbReference type="RefSeq" id="WP_379876918.1">
    <property type="nucleotide sequence ID" value="NZ_JBHUIP010000012.1"/>
</dbReference>
<comment type="caution">
    <text evidence="2">The sequence shown here is derived from an EMBL/GenBank/DDBJ whole genome shotgun (WGS) entry which is preliminary data.</text>
</comment>
<proteinExistence type="predicted"/>
<dbReference type="InterPro" id="IPR006342">
    <property type="entry name" value="FkbM_mtfrase"/>
</dbReference>
<evidence type="ECO:0000313" key="2">
    <source>
        <dbReference type="EMBL" id="MFD2263875.1"/>
    </source>
</evidence>
<keyword evidence="2" id="KW-0489">Methyltransferase</keyword>
<dbReference type="EMBL" id="JBHUIP010000012">
    <property type="protein sequence ID" value="MFD2263875.1"/>
    <property type="molecule type" value="Genomic_DNA"/>
</dbReference>
<reference evidence="3" key="1">
    <citation type="journal article" date="2019" name="Int. J. Syst. Evol. Microbiol.">
        <title>The Global Catalogue of Microorganisms (GCM) 10K type strain sequencing project: providing services to taxonomists for standard genome sequencing and annotation.</title>
        <authorList>
            <consortium name="The Broad Institute Genomics Platform"/>
            <consortium name="The Broad Institute Genome Sequencing Center for Infectious Disease"/>
            <person name="Wu L."/>
            <person name="Ma J."/>
        </authorList>
    </citation>
    <scope>NUCLEOTIDE SEQUENCE [LARGE SCALE GENOMIC DNA]</scope>
    <source>
        <strain evidence="3">CGMCC 1.19062</strain>
    </source>
</reference>
<keyword evidence="2" id="KW-0808">Transferase</keyword>
<gene>
    <name evidence="2" type="ORF">ACFSM5_13315</name>
</gene>
<dbReference type="GO" id="GO:0032259">
    <property type="term" value="P:methylation"/>
    <property type="evidence" value="ECO:0007669"/>
    <property type="project" value="UniProtKB-KW"/>
</dbReference>
<dbReference type="Proteomes" id="UP001597295">
    <property type="component" value="Unassembled WGS sequence"/>
</dbReference>
<dbReference type="Pfam" id="PF05050">
    <property type="entry name" value="Methyltransf_21"/>
    <property type="match status" value="1"/>
</dbReference>
<sequence length="289" mass="33274">MKEADLFLVRELLFNIDAYDNKHVDKAAAWLKERLDDPSHKGAARSYLALLMREMGLRPGKNMFDIVRGNYYHVPYNSQIANYAEICEQLFSCKNNGIFFETGAFDGESFSNTCFLADIGWRGVYLEPIQEFYDLCRIRHRVNPNVSVLQGAAGADFGSIDIQLAMMSSTANPAMFAEVEKMEYARPYLSNSVRKAWTFPLNFIFEQAKLPQRFDLMVLDVEGFEYEALAGLDLNYWQPDVVIIELLDQEEGFSGNPVLQESCDRCREKLNPFYEEYISDKGNTIYVRR</sequence>
<dbReference type="SUPFAM" id="SSF53335">
    <property type="entry name" value="S-adenosyl-L-methionine-dependent methyltransferases"/>
    <property type="match status" value="1"/>
</dbReference>
<organism evidence="2 3">
    <name type="scientific">Lacibacterium aquatile</name>
    <dbReference type="NCBI Taxonomy" id="1168082"/>
    <lineage>
        <taxon>Bacteria</taxon>
        <taxon>Pseudomonadati</taxon>
        <taxon>Pseudomonadota</taxon>
        <taxon>Alphaproteobacteria</taxon>
        <taxon>Rhodospirillales</taxon>
        <taxon>Rhodospirillaceae</taxon>
    </lineage>
</organism>
<keyword evidence="3" id="KW-1185">Reference proteome</keyword>
<evidence type="ECO:0000259" key="1">
    <source>
        <dbReference type="Pfam" id="PF05050"/>
    </source>
</evidence>